<feature type="transmembrane region" description="Helical" evidence="1">
    <location>
        <begin position="453"/>
        <end position="473"/>
    </location>
</feature>
<dbReference type="Proteomes" id="UP000823775">
    <property type="component" value="Unassembled WGS sequence"/>
</dbReference>
<dbReference type="PANTHER" id="PTHR33390">
    <property type="entry name" value="STRESS UP-REGULATED NOD 19 PROTEIN"/>
    <property type="match status" value="1"/>
</dbReference>
<comment type="caution">
    <text evidence="3">The sequence shown here is derived from an EMBL/GenBank/DDBJ whole genome shotgun (WGS) entry which is preliminary data.</text>
</comment>
<evidence type="ECO:0000256" key="2">
    <source>
        <dbReference type="SAM" id="SignalP"/>
    </source>
</evidence>
<evidence type="ECO:0008006" key="5">
    <source>
        <dbReference type="Google" id="ProtNLM"/>
    </source>
</evidence>
<name>A0ABS8T6P4_DATST</name>
<organism evidence="3 4">
    <name type="scientific">Datura stramonium</name>
    <name type="common">Jimsonweed</name>
    <name type="synonym">Common thornapple</name>
    <dbReference type="NCBI Taxonomy" id="4076"/>
    <lineage>
        <taxon>Eukaryota</taxon>
        <taxon>Viridiplantae</taxon>
        <taxon>Streptophyta</taxon>
        <taxon>Embryophyta</taxon>
        <taxon>Tracheophyta</taxon>
        <taxon>Spermatophyta</taxon>
        <taxon>Magnoliopsida</taxon>
        <taxon>eudicotyledons</taxon>
        <taxon>Gunneridae</taxon>
        <taxon>Pentapetalae</taxon>
        <taxon>asterids</taxon>
        <taxon>lamiids</taxon>
        <taxon>Solanales</taxon>
        <taxon>Solanaceae</taxon>
        <taxon>Solanoideae</taxon>
        <taxon>Datureae</taxon>
        <taxon>Datura</taxon>
    </lineage>
</organism>
<dbReference type="Pfam" id="PF07712">
    <property type="entry name" value="SURNod19"/>
    <property type="match status" value="2"/>
</dbReference>
<protein>
    <recommendedName>
        <fullName evidence="5">Stress up-regulated Nod 19</fullName>
    </recommendedName>
</protein>
<sequence>MTLNSKCQLLVLAGLLLIAIAPSLQTRLRNENKVKTAIFLSPNFVLEPGLVANKFYYNIDFPKGHIAIKSFDAEVVDELRNPVPLHETYLHHWLVVRYYQQKGLEVSKYRGNLGLKQSDFIIVRNSGICERDLFQYFGLGSETRKTVTNVPDPYGIEVGNPVEVPPGYEERWLLNVHAIETRGSIDRLGCTECRCDLYNVTKDEYDQDIEPDYIGGLRCCYDETRCKTREGFRGPKRSLYLKYTIKYVDWHACIPVNIYILDVTDTWKRWESTGLMSRHHCQIEYEVESCSAAVANNGCIHTKKISITFPNGGDVIYGVAHQHVGGAGSTLLRKPPRINFFLDTCDVDGLYLRRLHNINTASNDGRVICSSLPIYGEGKEPGNEAGYIVGMSTCYPRPGSVKISKGETLTLLSNYSSDQRHTGVMGLFYLLVAEQSRKSSSILHSRDNMGDIVILHNAVWAIAGFGIAALVAATATYQRQSEREEGCESILM</sequence>
<accession>A0ABS8T6P4</accession>
<keyword evidence="1" id="KW-0812">Transmembrane</keyword>
<feature type="signal peptide" evidence="2">
    <location>
        <begin position="1"/>
        <end position="25"/>
    </location>
</feature>
<gene>
    <name evidence="3" type="ORF">HAX54_003550</name>
</gene>
<keyword evidence="1" id="KW-1133">Transmembrane helix</keyword>
<keyword evidence="2" id="KW-0732">Signal</keyword>
<evidence type="ECO:0000256" key="1">
    <source>
        <dbReference type="SAM" id="Phobius"/>
    </source>
</evidence>
<evidence type="ECO:0000313" key="4">
    <source>
        <dbReference type="Proteomes" id="UP000823775"/>
    </source>
</evidence>
<reference evidence="3 4" key="1">
    <citation type="journal article" date="2021" name="BMC Genomics">
        <title>Datura genome reveals duplications of psychoactive alkaloid biosynthetic genes and high mutation rate following tissue culture.</title>
        <authorList>
            <person name="Rajewski A."/>
            <person name="Carter-House D."/>
            <person name="Stajich J."/>
            <person name="Litt A."/>
        </authorList>
    </citation>
    <scope>NUCLEOTIDE SEQUENCE [LARGE SCALE GENOMIC DNA]</scope>
    <source>
        <strain evidence="3">AR-01</strain>
    </source>
</reference>
<dbReference type="PANTHER" id="PTHR33390:SF1">
    <property type="entry name" value="STRESS UP-REGULATED NOD 19 PROTEIN"/>
    <property type="match status" value="1"/>
</dbReference>
<dbReference type="InterPro" id="IPR011692">
    <property type="entry name" value="Stress_up-reg_Nod19"/>
</dbReference>
<evidence type="ECO:0000313" key="3">
    <source>
        <dbReference type="EMBL" id="MCD7466639.1"/>
    </source>
</evidence>
<keyword evidence="1" id="KW-0472">Membrane</keyword>
<dbReference type="EMBL" id="JACEIK010001161">
    <property type="protein sequence ID" value="MCD7466639.1"/>
    <property type="molecule type" value="Genomic_DNA"/>
</dbReference>
<proteinExistence type="predicted"/>
<feature type="chain" id="PRO_5045719345" description="Stress up-regulated Nod 19" evidence="2">
    <location>
        <begin position="26"/>
        <end position="492"/>
    </location>
</feature>
<keyword evidence="4" id="KW-1185">Reference proteome</keyword>